<keyword evidence="10" id="KW-1185">Reference proteome</keyword>
<dbReference type="GO" id="GO:0051723">
    <property type="term" value="F:protein methylesterase activity"/>
    <property type="evidence" value="ECO:0007669"/>
    <property type="project" value="UniProtKB-EC"/>
</dbReference>
<keyword evidence="3 6" id="KW-0719">Serine esterase</keyword>
<evidence type="ECO:0000259" key="8">
    <source>
        <dbReference type="Pfam" id="PF12697"/>
    </source>
</evidence>
<dbReference type="SUPFAM" id="SSF53474">
    <property type="entry name" value="alpha/beta-Hydrolases"/>
    <property type="match status" value="1"/>
</dbReference>
<name>A0A1E4TFU1_9ASCO</name>
<dbReference type="InterPro" id="IPR000073">
    <property type="entry name" value="AB_hydrolase_1"/>
</dbReference>
<feature type="active site" evidence="7">
    <location>
        <position position="106"/>
    </location>
</feature>
<dbReference type="Pfam" id="PF12697">
    <property type="entry name" value="Abhydrolase_6"/>
    <property type="match status" value="1"/>
</dbReference>
<comment type="function">
    <text evidence="6">Demethylates proteins that have been reversibly carboxymethylated.</text>
</comment>
<keyword evidence="4 6" id="KW-0378">Hydrolase</keyword>
<dbReference type="InterPro" id="IPR016812">
    <property type="entry name" value="PPase_methylesterase_euk"/>
</dbReference>
<dbReference type="EC" id="3.1.1.-" evidence="6"/>
<dbReference type="AlphaFoldDB" id="A0A1E4TFU1"/>
<feature type="domain" description="AB hydrolase-1" evidence="8">
    <location>
        <begin position="28"/>
        <end position="268"/>
    </location>
</feature>
<proteinExistence type="inferred from homology"/>
<feature type="active site" evidence="7">
    <location>
        <position position="256"/>
    </location>
</feature>
<dbReference type="PANTHER" id="PTHR14189:SF0">
    <property type="entry name" value="PROTEIN PHOSPHATASE METHYLESTERASE 1"/>
    <property type="match status" value="1"/>
</dbReference>
<evidence type="ECO:0000256" key="4">
    <source>
        <dbReference type="ARBA" id="ARBA00022801"/>
    </source>
</evidence>
<evidence type="ECO:0000256" key="6">
    <source>
        <dbReference type="PIRNR" id="PIRNR022950"/>
    </source>
</evidence>
<dbReference type="Gene3D" id="3.40.50.1820">
    <property type="entry name" value="alpha/beta hydrolase"/>
    <property type="match status" value="1"/>
</dbReference>
<dbReference type="Proteomes" id="UP000095023">
    <property type="component" value="Unassembled WGS sequence"/>
</dbReference>
<comment type="catalytic activity">
    <reaction evidence="5">
        <text>[phosphatase 2A protein]-C-terminal L-leucine methyl ester + H2O = [phosphatase 2A protein]-C-terminal L-leucine + methanol + H(+)</text>
        <dbReference type="Rhea" id="RHEA:48548"/>
        <dbReference type="Rhea" id="RHEA-COMP:12134"/>
        <dbReference type="Rhea" id="RHEA-COMP:12135"/>
        <dbReference type="ChEBI" id="CHEBI:15377"/>
        <dbReference type="ChEBI" id="CHEBI:15378"/>
        <dbReference type="ChEBI" id="CHEBI:17790"/>
        <dbReference type="ChEBI" id="CHEBI:90516"/>
        <dbReference type="ChEBI" id="CHEBI:90517"/>
        <dbReference type="EC" id="3.1.1.89"/>
    </reaction>
</comment>
<feature type="active site" evidence="7">
    <location>
        <position position="130"/>
    </location>
</feature>
<organism evidence="9 10">
    <name type="scientific">Tortispora caseinolytica NRRL Y-17796</name>
    <dbReference type="NCBI Taxonomy" id="767744"/>
    <lineage>
        <taxon>Eukaryota</taxon>
        <taxon>Fungi</taxon>
        <taxon>Dikarya</taxon>
        <taxon>Ascomycota</taxon>
        <taxon>Saccharomycotina</taxon>
        <taxon>Trigonopsidomycetes</taxon>
        <taxon>Trigonopsidales</taxon>
        <taxon>Trigonopsidaceae</taxon>
        <taxon>Tortispora</taxon>
    </lineage>
</organism>
<reference evidence="10" key="1">
    <citation type="submission" date="2016-02" db="EMBL/GenBank/DDBJ databases">
        <title>Comparative genomics of biotechnologically important yeasts.</title>
        <authorList>
            <consortium name="DOE Joint Genome Institute"/>
            <person name="Riley R."/>
            <person name="Haridas S."/>
            <person name="Wolfe K.H."/>
            <person name="Lopes M.R."/>
            <person name="Hittinger C.T."/>
            <person name="Goker M."/>
            <person name="Salamov A."/>
            <person name="Wisecaver J."/>
            <person name="Long T.M."/>
            <person name="Aerts A.L."/>
            <person name="Barry K."/>
            <person name="Choi C."/>
            <person name="Clum A."/>
            <person name="Coughlan A.Y."/>
            <person name="Deshpande S."/>
            <person name="Douglass A.P."/>
            <person name="Hanson S.J."/>
            <person name="Klenk H.-P."/>
            <person name="Labutti K."/>
            <person name="Lapidus A."/>
            <person name="Lindquist E."/>
            <person name="Lipzen A."/>
            <person name="Meier-Kolthoff J.P."/>
            <person name="Ohm R.A."/>
            <person name="Otillar R.P."/>
            <person name="Pangilinan J."/>
            <person name="Peng Y."/>
            <person name="Rokas A."/>
            <person name="Rosa C.A."/>
            <person name="Scheuner C."/>
            <person name="Sibirny A.A."/>
            <person name="Slot J.C."/>
            <person name="Stielow J.B."/>
            <person name="Sun H."/>
            <person name="Kurtzman C.P."/>
            <person name="Blackwell M."/>
            <person name="Jeffries T.W."/>
            <person name="Grigoriev I.V."/>
        </authorList>
    </citation>
    <scope>NUCLEOTIDE SEQUENCE [LARGE SCALE GENOMIC DNA]</scope>
    <source>
        <strain evidence="10">NRRL Y-17796</strain>
    </source>
</reference>
<evidence type="ECO:0000313" key="10">
    <source>
        <dbReference type="Proteomes" id="UP000095023"/>
    </source>
</evidence>
<protein>
    <recommendedName>
        <fullName evidence="2 6">Protein phosphatase methylesterase 1</fullName>
        <shortName evidence="6">PME-1</shortName>
        <ecNumber evidence="6">3.1.1.-</ecNumber>
    </recommendedName>
</protein>
<evidence type="ECO:0000256" key="3">
    <source>
        <dbReference type="ARBA" id="ARBA00022487"/>
    </source>
</evidence>
<evidence type="ECO:0000256" key="1">
    <source>
        <dbReference type="ARBA" id="ARBA00008645"/>
    </source>
</evidence>
<evidence type="ECO:0000256" key="5">
    <source>
        <dbReference type="ARBA" id="ARBA00049203"/>
    </source>
</evidence>
<sequence length="286" mass="31640">MSVLDSHTIVNGLAVYFSPPASSDDPLFVFIHGAGSTVHTFEPLLRKFDTLSTAGLLLYDLRGHGQSEEFSTSIDLSIPSLAADFHTVLDSVSKEYTGTLILVGHSLGGAIAINVVNDLLPSVLGIIVIDAIEVPSELAHIAMTKYLSTRPTRFDSLEEAIKWHIRSGLLHNRSSAEMSVPSLLNQLPSGGYVWRTPIQLTEKYWPQWFNDLSNKFLSARTGKMLVVSSMAKLDKTLIIGQMQGKYQLVSLPHAGHFLHEDVPDKFVSLLTEFYNRNKRLVLPVKK</sequence>
<accession>A0A1E4TFU1</accession>
<evidence type="ECO:0000313" key="9">
    <source>
        <dbReference type="EMBL" id="ODV90634.1"/>
    </source>
</evidence>
<dbReference type="PANTHER" id="PTHR14189">
    <property type="entry name" value="PROTEIN PHOSPHATASE METHYLESTERASE-1 RELATED"/>
    <property type="match status" value="1"/>
</dbReference>
<evidence type="ECO:0000256" key="7">
    <source>
        <dbReference type="PIRSR" id="PIRSR022950-1"/>
    </source>
</evidence>
<comment type="similarity">
    <text evidence="1 6">Belongs to the AB hydrolase superfamily.</text>
</comment>
<dbReference type="PIRSF" id="PIRSF022950">
    <property type="entry name" value="PPase_methylesterase_euk"/>
    <property type="match status" value="1"/>
</dbReference>
<gene>
    <name evidence="9" type="ORF">CANCADRAFT_2367</name>
</gene>
<evidence type="ECO:0000256" key="2">
    <source>
        <dbReference type="ARBA" id="ARBA00020672"/>
    </source>
</evidence>
<dbReference type="EMBL" id="KV453842">
    <property type="protein sequence ID" value="ODV90634.1"/>
    <property type="molecule type" value="Genomic_DNA"/>
</dbReference>
<dbReference type="OrthoDB" id="194865at2759"/>
<dbReference type="InterPro" id="IPR029058">
    <property type="entry name" value="AB_hydrolase_fold"/>
</dbReference>